<evidence type="ECO:0000313" key="2">
    <source>
        <dbReference type="Proteomes" id="UP000319375"/>
    </source>
</evidence>
<gene>
    <name evidence="1" type="ORF">FK530_24625</name>
</gene>
<dbReference type="GO" id="GO:0033014">
    <property type="term" value="P:tetrapyrrole biosynthetic process"/>
    <property type="evidence" value="ECO:0007669"/>
    <property type="project" value="InterPro"/>
</dbReference>
<feature type="non-terminal residue" evidence="1">
    <location>
        <position position="77"/>
    </location>
</feature>
<reference evidence="1 2" key="1">
    <citation type="submission" date="2019-06" db="EMBL/GenBank/DDBJ databases">
        <title>Tsukamurella conjunctivitidis sp. nov., Tsukamurella assacharolytica sp. nov. and Tsukamurella sputae sp. nov. isolated from patients with conjunctivitis, bacteraemia (lymphoma) and respiratory infection (sputum) in Hong Kong.</title>
        <authorList>
            <person name="Teng J.L.L."/>
            <person name="Lee H.H."/>
            <person name="Fong J.Y.H."/>
            <person name="Fok K.M.N."/>
            <person name="Lau S.K.P."/>
            <person name="Woo P.C.Y."/>
        </authorList>
    </citation>
    <scope>NUCLEOTIDE SEQUENCE [LARGE SCALE GENOMIC DNA]</scope>
    <source>
        <strain evidence="1 2">HKU72</strain>
    </source>
</reference>
<accession>A0A5C5RJM0</accession>
<sequence length="77" mass="8104">MNEAIVSLHLFSVTHSGQGLDAVARAARRVRDSGALVRGIGHVEGSLVLSTCNRLDVYVDISADAGGDAQETVDQVR</sequence>
<dbReference type="GO" id="GO:0008883">
    <property type="term" value="F:glutamyl-tRNA reductase activity"/>
    <property type="evidence" value="ECO:0007669"/>
    <property type="project" value="InterPro"/>
</dbReference>
<dbReference type="Gene3D" id="3.30.460.30">
    <property type="entry name" value="Glutamyl-tRNA reductase, N-terminal domain"/>
    <property type="match status" value="1"/>
</dbReference>
<dbReference type="SUPFAM" id="SSF69742">
    <property type="entry name" value="Glutamyl tRNA-reductase catalytic, N-terminal domain"/>
    <property type="match status" value="1"/>
</dbReference>
<dbReference type="AlphaFoldDB" id="A0A5C5RJM0"/>
<dbReference type="EMBL" id="VIGX01000114">
    <property type="protein sequence ID" value="TWS22643.1"/>
    <property type="molecule type" value="Genomic_DNA"/>
</dbReference>
<organism evidence="1 2">
    <name type="scientific">Tsukamurella conjunctivitidis</name>
    <dbReference type="NCBI Taxonomy" id="2592068"/>
    <lineage>
        <taxon>Bacteria</taxon>
        <taxon>Bacillati</taxon>
        <taxon>Actinomycetota</taxon>
        <taxon>Actinomycetes</taxon>
        <taxon>Mycobacteriales</taxon>
        <taxon>Tsukamurellaceae</taxon>
        <taxon>Tsukamurella</taxon>
    </lineage>
</organism>
<evidence type="ECO:0000313" key="1">
    <source>
        <dbReference type="EMBL" id="TWS22643.1"/>
    </source>
</evidence>
<dbReference type="InterPro" id="IPR036343">
    <property type="entry name" value="GluRdtase_N_sf"/>
</dbReference>
<proteinExistence type="predicted"/>
<dbReference type="Proteomes" id="UP000319375">
    <property type="component" value="Unassembled WGS sequence"/>
</dbReference>
<comment type="caution">
    <text evidence="1">The sequence shown here is derived from an EMBL/GenBank/DDBJ whole genome shotgun (WGS) entry which is preliminary data.</text>
</comment>
<dbReference type="GO" id="GO:0050661">
    <property type="term" value="F:NADP binding"/>
    <property type="evidence" value="ECO:0007669"/>
    <property type="project" value="InterPro"/>
</dbReference>
<keyword evidence="2" id="KW-1185">Reference proteome</keyword>
<protein>
    <submittedName>
        <fullName evidence="1">Uncharacterized protein</fullName>
    </submittedName>
</protein>
<name>A0A5C5RJM0_9ACTN</name>